<evidence type="ECO:0008006" key="3">
    <source>
        <dbReference type="Google" id="ProtNLM"/>
    </source>
</evidence>
<dbReference type="Proteomes" id="UP000037632">
    <property type="component" value="Unassembled WGS sequence"/>
</dbReference>
<reference evidence="1 2" key="1">
    <citation type="journal article" date="2015" name="Antimicrob. Agents Chemother.">
        <title>Whole-Genome Sequencing Identifies Emergence of a Quinolone Resistance Mutation in a Case of Stenotrophomonas maltophilia Bacteremia.</title>
        <authorList>
            <person name="Pak T.R."/>
            <person name="Altman D.R."/>
            <person name="Attie O."/>
            <person name="Sebra R."/>
            <person name="Hamula C.L."/>
            <person name="Lewis M."/>
            <person name="Deikus G."/>
            <person name="Newman L.C."/>
            <person name="Fang G."/>
            <person name="Hand J."/>
            <person name="Papel G."/>
            <person name="Wallach F."/>
            <person name="Schadt E.E."/>
            <person name="Huprikar S."/>
            <person name="van Bakel H."/>
            <person name="Kasarskis A."/>
            <person name="Bashir A."/>
        </authorList>
    </citation>
    <scope>NUCLEOTIDE SEQUENCE [LARGE SCALE GENOMIC DNA]</scope>
    <source>
        <strain evidence="1 2">ISMMS6</strain>
    </source>
</reference>
<proteinExistence type="predicted"/>
<dbReference type="AlphaFoldDB" id="A0AB34TMV2"/>
<dbReference type="Gene3D" id="1.10.357.10">
    <property type="entry name" value="Tetracycline Repressor, domain 2"/>
    <property type="match status" value="1"/>
</dbReference>
<sequence>MSKSGVYAHFGSKNQVFEELLMAALPTTEDSFSVFLSEANGSIQEIAEAYIDKLYARLDSPLAVPTFQLLIAESKRVPGLIERWHANILLKMRASSQALVDECVRRGVIRQSALTEHFEIVLCPVVYWLAKCVLLGERAEETGLSLKKMHELHKKLFLELLLPR</sequence>
<name>A0AB34TMV2_STEMA</name>
<dbReference type="SUPFAM" id="SSF48498">
    <property type="entry name" value="Tetracyclin repressor-like, C-terminal domain"/>
    <property type="match status" value="1"/>
</dbReference>
<evidence type="ECO:0000313" key="1">
    <source>
        <dbReference type="EMBL" id="KOO84282.1"/>
    </source>
</evidence>
<dbReference type="EMBL" id="JZIW01000001">
    <property type="protein sequence ID" value="KOO84282.1"/>
    <property type="molecule type" value="Genomic_DNA"/>
</dbReference>
<protein>
    <recommendedName>
        <fullName evidence="3">TetR family transcriptional regulator</fullName>
    </recommendedName>
</protein>
<organism evidence="1 2">
    <name type="scientific">Stenotrophomonas maltophilia</name>
    <name type="common">Pseudomonas maltophilia</name>
    <name type="synonym">Xanthomonas maltophilia</name>
    <dbReference type="NCBI Taxonomy" id="40324"/>
    <lineage>
        <taxon>Bacteria</taxon>
        <taxon>Pseudomonadati</taxon>
        <taxon>Pseudomonadota</taxon>
        <taxon>Gammaproteobacteria</taxon>
        <taxon>Lysobacterales</taxon>
        <taxon>Lysobacteraceae</taxon>
        <taxon>Stenotrophomonas</taxon>
        <taxon>Stenotrophomonas maltophilia group</taxon>
    </lineage>
</organism>
<gene>
    <name evidence="1" type="ORF">VL23_14375</name>
</gene>
<comment type="caution">
    <text evidence="1">The sequence shown here is derived from an EMBL/GenBank/DDBJ whole genome shotgun (WGS) entry which is preliminary data.</text>
</comment>
<dbReference type="InterPro" id="IPR036271">
    <property type="entry name" value="Tet_transcr_reg_TetR-rel_C_sf"/>
</dbReference>
<evidence type="ECO:0000313" key="2">
    <source>
        <dbReference type="Proteomes" id="UP000037632"/>
    </source>
</evidence>
<accession>A0AB34TMV2</accession>